<dbReference type="InterPro" id="IPR004046">
    <property type="entry name" value="GST_C"/>
</dbReference>
<dbReference type="InterPro" id="IPR036249">
    <property type="entry name" value="Thioredoxin-like_sf"/>
</dbReference>
<dbReference type="SFLD" id="SFLDG00358">
    <property type="entry name" value="Main_(cytGST)"/>
    <property type="match status" value="1"/>
</dbReference>
<feature type="domain" description="GST N-terminal" evidence="1">
    <location>
        <begin position="1"/>
        <end position="81"/>
    </location>
</feature>
<dbReference type="SFLD" id="SFLDG01150">
    <property type="entry name" value="Main.1:_Beta-like"/>
    <property type="match status" value="1"/>
</dbReference>
<evidence type="ECO:0000259" key="1">
    <source>
        <dbReference type="PROSITE" id="PS50404"/>
    </source>
</evidence>
<name>A0ABT3PAS6_9ALTE</name>
<dbReference type="InterPro" id="IPR004045">
    <property type="entry name" value="Glutathione_S-Trfase_N"/>
</dbReference>
<protein>
    <submittedName>
        <fullName evidence="3">Glutathione S-transferase</fullName>
    </submittedName>
</protein>
<dbReference type="CDD" id="cd03046">
    <property type="entry name" value="GST_N_GTT1_like"/>
    <property type="match status" value="1"/>
</dbReference>
<feature type="domain" description="GST C-terminal" evidence="2">
    <location>
        <begin position="87"/>
        <end position="220"/>
    </location>
</feature>
<dbReference type="Pfam" id="PF00043">
    <property type="entry name" value="GST_C"/>
    <property type="match status" value="1"/>
</dbReference>
<dbReference type="PANTHER" id="PTHR44051">
    <property type="entry name" value="GLUTATHIONE S-TRANSFERASE-RELATED"/>
    <property type="match status" value="1"/>
</dbReference>
<dbReference type="Proteomes" id="UP001142810">
    <property type="component" value="Unassembled WGS sequence"/>
</dbReference>
<evidence type="ECO:0000313" key="4">
    <source>
        <dbReference type="Proteomes" id="UP001142810"/>
    </source>
</evidence>
<dbReference type="PANTHER" id="PTHR44051:SF9">
    <property type="entry name" value="GLUTATHIONE S-TRANSFERASE 1"/>
    <property type="match status" value="1"/>
</dbReference>
<dbReference type="SFLD" id="SFLDS00019">
    <property type="entry name" value="Glutathione_Transferase_(cytos"/>
    <property type="match status" value="1"/>
</dbReference>
<dbReference type="PROSITE" id="PS50405">
    <property type="entry name" value="GST_CTER"/>
    <property type="match status" value="1"/>
</dbReference>
<evidence type="ECO:0000259" key="2">
    <source>
        <dbReference type="PROSITE" id="PS50405"/>
    </source>
</evidence>
<keyword evidence="4" id="KW-1185">Reference proteome</keyword>
<dbReference type="RefSeq" id="WP_265618755.1">
    <property type="nucleotide sequence ID" value="NZ_JAPFRD010000013.1"/>
</dbReference>
<sequence>MLTLHHLNDSRSQRILWLLEELKLTYKLEIYQRDPKTGLAPASLKALHPLGRAPILTTENGTLAESGAIIEYLTKHYATDAFQIPVDEQAYQSYLFWMHFAEGSLMPPLVAMKVLTKAREKSPFLFKPVVNKMVDAIIRAYYGPNLEQSLKYIESWLSSHEWFAGSQPSGADVQMSFPLESLVATNRTRAYPVITQYVQRIHERPAYQAALKKGGKYSYA</sequence>
<dbReference type="SUPFAM" id="SSF47616">
    <property type="entry name" value="GST C-terminal domain-like"/>
    <property type="match status" value="1"/>
</dbReference>
<dbReference type="PROSITE" id="PS50404">
    <property type="entry name" value="GST_NTER"/>
    <property type="match status" value="1"/>
</dbReference>
<dbReference type="InterPro" id="IPR040079">
    <property type="entry name" value="Glutathione_S-Trfase"/>
</dbReference>
<dbReference type="CDD" id="cd03189">
    <property type="entry name" value="GST_C_GTT1_like"/>
    <property type="match status" value="1"/>
</dbReference>
<evidence type="ECO:0000313" key="3">
    <source>
        <dbReference type="EMBL" id="MCW8109874.1"/>
    </source>
</evidence>
<reference evidence="3" key="1">
    <citation type="submission" date="2022-11" db="EMBL/GenBank/DDBJ databases">
        <title>Alteromonas sp. nov., isolated from sea water of the Qingdao.</title>
        <authorList>
            <person name="Wang Q."/>
        </authorList>
    </citation>
    <scope>NUCLEOTIDE SEQUENCE</scope>
    <source>
        <strain evidence="3">ASW11-7</strain>
    </source>
</reference>
<dbReference type="InterPro" id="IPR010987">
    <property type="entry name" value="Glutathione-S-Trfase_C-like"/>
</dbReference>
<organism evidence="3 4">
    <name type="scientific">Alteromonas aquimaris</name>
    <dbReference type="NCBI Taxonomy" id="2998417"/>
    <lineage>
        <taxon>Bacteria</taxon>
        <taxon>Pseudomonadati</taxon>
        <taxon>Pseudomonadota</taxon>
        <taxon>Gammaproteobacteria</taxon>
        <taxon>Alteromonadales</taxon>
        <taxon>Alteromonadaceae</taxon>
        <taxon>Alteromonas/Salinimonas group</taxon>
        <taxon>Alteromonas</taxon>
    </lineage>
</organism>
<dbReference type="Gene3D" id="1.20.1050.10">
    <property type="match status" value="1"/>
</dbReference>
<comment type="caution">
    <text evidence="3">The sequence shown here is derived from an EMBL/GenBank/DDBJ whole genome shotgun (WGS) entry which is preliminary data.</text>
</comment>
<dbReference type="SUPFAM" id="SSF52833">
    <property type="entry name" value="Thioredoxin-like"/>
    <property type="match status" value="1"/>
</dbReference>
<dbReference type="InterPro" id="IPR036282">
    <property type="entry name" value="Glutathione-S-Trfase_C_sf"/>
</dbReference>
<gene>
    <name evidence="3" type="ORF">OPS25_15310</name>
</gene>
<accession>A0ABT3PAS6</accession>
<dbReference type="EMBL" id="JAPFRD010000013">
    <property type="protein sequence ID" value="MCW8109874.1"/>
    <property type="molecule type" value="Genomic_DNA"/>
</dbReference>
<dbReference type="Gene3D" id="3.40.30.10">
    <property type="entry name" value="Glutaredoxin"/>
    <property type="match status" value="1"/>
</dbReference>
<dbReference type="Pfam" id="PF13409">
    <property type="entry name" value="GST_N_2"/>
    <property type="match status" value="1"/>
</dbReference>
<proteinExistence type="predicted"/>